<keyword evidence="7" id="KW-0325">Glycoprotein</keyword>
<evidence type="ECO:0000256" key="6">
    <source>
        <dbReference type="ARBA" id="ARBA00023170"/>
    </source>
</evidence>
<evidence type="ECO:0000313" key="9">
    <source>
        <dbReference type="EMBL" id="KAJ6623360.1"/>
    </source>
</evidence>
<keyword evidence="5 8" id="KW-0472">Membrane</keyword>
<keyword evidence="6" id="KW-0675">Receptor</keyword>
<proteinExistence type="predicted"/>
<feature type="transmembrane region" description="Helical" evidence="8">
    <location>
        <begin position="579"/>
        <end position="605"/>
    </location>
</feature>
<evidence type="ECO:0000256" key="2">
    <source>
        <dbReference type="ARBA" id="ARBA00022475"/>
    </source>
</evidence>
<evidence type="ECO:0000256" key="1">
    <source>
        <dbReference type="ARBA" id="ARBA00004651"/>
    </source>
</evidence>
<keyword evidence="2" id="KW-1003">Cell membrane</keyword>
<protein>
    <submittedName>
        <fullName evidence="9">Uncharacterized protein</fullName>
    </submittedName>
</protein>
<dbReference type="AlphaFoldDB" id="A0A9Q0MIW1"/>
<dbReference type="EMBL" id="WJQU01003628">
    <property type="protein sequence ID" value="KAJ6623360.1"/>
    <property type="molecule type" value="Genomic_DNA"/>
</dbReference>
<accession>A0A9Q0MIW1</accession>
<evidence type="ECO:0000313" key="10">
    <source>
        <dbReference type="Proteomes" id="UP001151699"/>
    </source>
</evidence>
<sequence>MLSTKKELVASTLLASLKIAFCTMWLRNPNERGPTAGKDSVIAGTNCLSIISEYYLHDRRITRTANLAYFHSLNLSAPSAEIELNFLVNIHSMIANEIIDGLQLRIISDGGNTDTLYNVEPNLVMFVDYFVFVIDDIPKFTSHMRNIIVKSSSWNPAAKILLLFNNPNLRVDSAGYNGTEIASKIFEILYRLNVDRVVILCATGIKTYNIYVTNPYKDEKDCQTLKPILIDECDNGKLKNGLSTKITVRASKVPQTVPACTFTFCAQENEPYMNKNCTSGLEIDIMVIIKGIMKFKTKTICTKLPRGEPLSNGSWTGILGLLRNDKCHFVIGGFFPDNDVHEDFGPTMTYFEDTYTWFIYLAPYRLPWKGLIEIFEPQTWLLLIMTLFIAGVSWFTFGSTMPESNPHKKLALCVFTEPLHESQISTIREIVDLGIPIGGREEYADWFKNDNPLDQIISKKYQSSFLFEPTIENMKKVRDGHISILSNRIFVLSQDLQDIIFGIPGNVFSNPIEMIAKRGFPLIRKFNILINRMKDAGLISKIYADFIYKKTILDSIRHREGRSDDSQVTLTIQHLEGAFALLIVGSLISLIVFVLEVLSNISVAFNEDLFMSIHYYGMATALNLH</sequence>
<evidence type="ECO:0000256" key="3">
    <source>
        <dbReference type="ARBA" id="ARBA00022692"/>
    </source>
</evidence>
<keyword evidence="10" id="KW-1185">Reference proteome</keyword>
<dbReference type="Proteomes" id="UP001151699">
    <property type="component" value="Unassembled WGS sequence"/>
</dbReference>
<dbReference type="PANTHER" id="PTHR42643:SF24">
    <property type="entry name" value="IONOTROPIC RECEPTOR 60A"/>
    <property type="match status" value="1"/>
</dbReference>
<dbReference type="Gene3D" id="3.40.190.10">
    <property type="entry name" value="Periplasmic binding protein-like II"/>
    <property type="match status" value="1"/>
</dbReference>
<feature type="non-terminal residue" evidence="9">
    <location>
        <position position="625"/>
    </location>
</feature>
<keyword evidence="4 8" id="KW-1133">Transmembrane helix</keyword>
<comment type="caution">
    <text evidence="9">The sequence shown here is derived from an EMBL/GenBank/DDBJ whole genome shotgun (WGS) entry which is preliminary data.</text>
</comment>
<dbReference type="OrthoDB" id="6506757at2759"/>
<dbReference type="GO" id="GO:0005886">
    <property type="term" value="C:plasma membrane"/>
    <property type="evidence" value="ECO:0007669"/>
    <property type="project" value="UniProtKB-SubCell"/>
</dbReference>
<reference evidence="9" key="1">
    <citation type="submission" date="2022-07" db="EMBL/GenBank/DDBJ databases">
        <authorList>
            <person name="Trinca V."/>
            <person name="Uliana J.V.C."/>
            <person name="Torres T.T."/>
            <person name="Ward R.J."/>
            <person name="Monesi N."/>
        </authorList>
    </citation>
    <scope>NUCLEOTIDE SEQUENCE</scope>
    <source>
        <strain evidence="9">HSMRA1968</strain>
        <tissue evidence="9">Whole embryos</tissue>
    </source>
</reference>
<name>A0A9Q0MIW1_9DIPT</name>
<dbReference type="InterPro" id="IPR052192">
    <property type="entry name" value="Insect_Ionotropic_Sensory_Rcpt"/>
</dbReference>
<gene>
    <name evidence="9" type="ORF">Bhyg_16502</name>
</gene>
<evidence type="ECO:0000256" key="4">
    <source>
        <dbReference type="ARBA" id="ARBA00022989"/>
    </source>
</evidence>
<evidence type="ECO:0000256" key="5">
    <source>
        <dbReference type="ARBA" id="ARBA00023136"/>
    </source>
</evidence>
<organism evidence="9 10">
    <name type="scientific">Pseudolycoriella hygida</name>
    <dbReference type="NCBI Taxonomy" id="35572"/>
    <lineage>
        <taxon>Eukaryota</taxon>
        <taxon>Metazoa</taxon>
        <taxon>Ecdysozoa</taxon>
        <taxon>Arthropoda</taxon>
        <taxon>Hexapoda</taxon>
        <taxon>Insecta</taxon>
        <taxon>Pterygota</taxon>
        <taxon>Neoptera</taxon>
        <taxon>Endopterygota</taxon>
        <taxon>Diptera</taxon>
        <taxon>Nematocera</taxon>
        <taxon>Sciaroidea</taxon>
        <taxon>Sciaridae</taxon>
        <taxon>Pseudolycoriella</taxon>
    </lineage>
</organism>
<evidence type="ECO:0000256" key="8">
    <source>
        <dbReference type="SAM" id="Phobius"/>
    </source>
</evidence>
<keyword evidence="3 8" id="KW-0812">Transmembrane</keyword>
<comment type="subcellular location">
    <subcellularLocation>
        <location evidence="1">Cell membrane</location>
        <topology evidence="1">Multi-pass membrane protein</topology>
    </subcellularLocation>
</comment>
<dbReference type="PANTHER" id="PTHR42643">
    <property type="entry name" value="IONOTROPIC RECEPTOR 20A-RELATED"/>
    <property type="match status" value="1"/>
</dbReference>
<dbReference type="SUPFAM" id="SSF53850">
    <property type="entry name" value="Periplasmic binding protein-like II"/>
    <property type="match status" value="1"/>
</dbReference>
<feature type="transmembrane region" description="Helical" evidence="8">
    <location>
        <begin position="380"/>
        <end position="399"/>
    </location>
</feature>
<evidence type="ECO:0000256" key="7">
    <source>
        <dbReference type="ARBA" id="ARBA00023180"/>
    </source>
</evidence>